<keyword evidence="12 13" id="KW-0449">Lipoprotein</keyword>
<evidence type="ECO:0000256" key="8">
    <source>
        <dbReference type="ARBA" id="ARBA00023136"/>
    </source>
</evidence>
<dbReference type="CDD" id="cd16326">
    <property type="entry name" value="LolB"/>
    <property type="match status" value="1"/>
</dbReference>
<comment type="similarity">
    <text evidence="2 13">Belongs to the LolB family.</text>
</comment>
<proteinExistence type="inferred from homology"/>
<keyword evidence="15" id="KW-1185">Reference proteome</keyword>
<accession>A0A4U5JXV1</accession>
<dbReference type="InterPro" id="IPR004565">
    <property type="entry name" value="OM_lipoprot_LolB"/>
</dbReference>
<evidence type="ECO:0000256" key="5">
    <source>
        <dbReference type="ARBA" id="ARBA00022448"/>
    </source>
</evidence>
<evidence type="ECO:0000256" key="13">
    <source>
        <dbReference type="HAMAP-Rule" id="MF_00233"/>
    </source>
</evidence>
<dbReference type="SUPFAM" id="SSF89392">
    <property type="entry name" value="Prokaryotic lipoproteins and lipoprotein localization factors"/>
    <property type="match status" value="1"/>
</dbReference>
<evidence type="ECO:0000256" key="9">
    <source>
        <dbReference type="ARBA" id="ARBA00023139"/>
    </source>
</evidence>
<keyword evidence="9 13" id="KW-0564">Palmitate</keyword>
<gene>
    <name evidence="13 14" type="primary">lolB</name>
    <name evidence="14" type="ORF">FCE95_07045</name>
</gene>
<dbReference type="GO" id="GO:0044874">
    <property type="term" value="P:lipoprotein localization to outer membrane"/>
    <property type="evidence" value="ECO:0007669"/>
    <property type="project" value="UniProtKB-UniRule"/>
</dbReference>
<organism evidence="14 15">
    <name type="scientific">Luteimonas gilva</name>
    <dbReference type="NCBI Taxonomy" id="2572684"/>
    <lineage>
        <taxon>Bacteria</taxon>
        <taxon>Pseudomonadati</taxon>
        <taxon>Pseudomonadota</taxon>
        <taxon>Gammaproteobacteria</taxon>
        <taxon>Lysobacterales</taxon>
        <taxon>Lysobacteraceae</taxon>
        <taxon>Luteimonas</taxon>
    </lineage>
</organism>
<comment type="caution">
    <text evidence="14">The sequence shown here is derived from an EMBL/GenBank/DDBJ whole genome shotgun (WGS) entry which is preliminary data.</text>
</comment>
<dbReference type="OrthoDB" id="9797618at2"/>
<keyword evidence="11 13" id="KW-0998">Cell outer membrane</keyword>
<protein>
    <recommendedName>
        <fullName evidence="4 13">Outer-membrane lipoprotein LolB</fullName>
    </recommendedName>
</protein>
<dbReference type="NCBIfam" id="TIGR00548">
    <property type="entry name" value="lolB"/>
    <property type="match status" value="1"/>
</dbReference>
<name>A0A4U5JXV1_9GAMM</name>
<keyword evidence="7 13" id="KW-0653">Protein transport</keyword>
<dbReference type="HAMAP" id="MF_00233">
    <property type="entry name" value="LolB"/>
    <property type="match status" value="1"/>
</dbReference>
<evidence type="ECO:0000256" key="6">
    <source>
        <dbReference type="ARBA" id="ARBA00022729"/>
    </source>
</evidence>
<evidence type="ECO:0000256" key="12">
    <source>
        <dbReference type="ARBA" id="ARBA00023288"/>
    </source>
</evidence>
<keyword evidence="8 13" id="KW-0472">Membrane</keyword>
<dbReference type="EMBL" id="SZUA01000001">
    <property type="protein sequence ID" value="TKR34016.1"/>
    <property type="molecule type" value="Genomic_DNA"/>
</dbReference>
<reference evidence="14 15" key="1">
    <citation type="submission" date="2019-04" db="EMBL/GenBank/DDBJ databases">
        <title>Reference strain of H23.</title>
        <authorList>
            <person name="Luo X."/>
        </authorList>
    </citation>
    <scope>NUCLEOTIDE SEQUENCE [LARGE SCALE GENOMIC DNA]</scope>
    <source>
        <strain evidence="14 15">H23</strain>
    </source>
</reference>
<keyword evidence="6 13" id="KW-0732">Signal</keyword>
<sequence length="218" mass="22849">MNSHLQKIAGFALVAALCACAPARMVREPLPALSAQELAQAQAQQQARETAIAAMPDWALQGRVALSNGRNGGSGGIEWSQRGANYEVALSAPVTRQSWRLSGDAGSARIEGLEGGPRSGSDAQTLLRETTGWEIPVAALSSWVRGARADEGAFGAATLSYAADGRLARLEQGGWTVDYNAWQAAGETGAALPTRLNAERGQARVRLVVDRWEGAAAP</sequence>
<evidence type="ECO:0000256" key="3">
    <source>
        <dbReference type="ARBA" id="ARBA00011245"/>
    </source>
</evidence>
<evidence type="ECO:0000256" key="10">
    <source>
        <dbReference type="ARBA" id="ARBA00023186"/>
    </source>
</evidence>
<dbReference type="Pfam" id="PF03550">
    <property type="entry name" value="LolB"/>
    <property type="match status" value="1"/>
</dbReference>
<evidence type="ECO:0000256" key="7">
    <source>
        <dbReference type="ARBA" id="ARBA00022927"/>
    </source>
</evidence>
<dbReference type="Proteomes" id="UP000308707">
    <property type="component" value="Unassembled WGS sequence"/>
</dbReference>
<evidence type="ECO:0000256" key="11">
    <source>
        <dbReference type="ARBA" id="ARBA00023237"/>
    </source>
</evidence>
<evidence type="ECO:0000256" key="1">
    <source>
        <dbReference type="ARBA" id="ARBA00004459"/>
    </source>
</evidence>
<comment type="function">
    <text evidence="13">Plays a critical role in the incorporation of lipoproteins in the outer membrane after they are released by the LolA protein.</text>
</comment>
<dbReference type="RefSeq" id="WP_137266219.1">
    <property type="nucleotide sequence ID" value="NZ_SZUA01000001.1"/>
</dbReference>
<dbReference type="InterPro" id="IPR029046">
    <property type="entry name" value="LolA/LolB/LppX"/>
</dbReference>
<evidence type="ECO:0000256" key="2">
    <source>
        <dbReference type="ARBA" id="ARBA00009696"/>
    </source>
</evidence>
<keyword evidence="10 13" id="KW-0143">Chaperone</keyword>
<evidence type="ECO:0000313" key="15">
    <source>
        <dbReference type="Proteomes" id="UP000308707"/>
    </source>
</evidence>
<comment type="subunit">
    <text evidence="3 13">Monomer.</text>
</comment>
<evidence type="ECO:0000313" key="14">
    <source>
        <dbReference type="EMBL" id="TKR34016.1"/>
    </source>
</evidence>
<dbReference type="PROSITE" id="PS51257">
    <property type="entry name" value="PROKAR_LIPOPROTEIN"/>
    <property type="match status" value="1"/>
</dbReference>
<dbReference type="AlphaFoldDB" id="A0A4U5JXV1"/>
<keyword evidence="5 13" id="KW-0813">Transport</keyword>
<dbReference type="GO" id="GO:0015031">
    <property type="term" value="P:protein transport"/>
    <property type="evidence" value="ECO:0007669"/>
    <property type="project" value="UniProtKB-KW"/>
</dbReference>
<comment type="subcellular location">
    <subcellularLocation>
        <location evidence="1 13">Cell outer membrane</location>
        <topology evidence="1 13">Lipid-anchor</topology>
    </subcellularLocation>
</comment>
<dbReference type="Gene3D" id="2.50.20.10">
    <property type="entry name" value="Lipoprotein localisation LolA/LolB/LppX"/>
    <property type="match status" value="1"/>
</dbReference>
<dbReference type="GO" id="GO:0009279">
    <property type="term" value="C:cell outer membrane"/>
    <property type="evidence" value="ECO:0007669"/>
    <property type="project" value="UniProtKB-SubCell"/>
</dbReference>
<evidence type="ECO:0000256" key="4">
    <source>
        <dbReference type="ARBA" id="ARBA00016202"/>
    </source>
</evidence>